<dbReference type="AlphaFoldDB" id="A0A255ZUJ8"/>
<dbReference type="InterPro" id="IPR025345">
    <property type="entry name" value="DUF4249"/>
</dbReference>
<dbReference type="OrthoDB" id="1430047at2"/>
<dbReference type="Proteomes" id="UP000216605">
    <property type="component" value="Unassembled WGS sequence"/>
</dbReference>
<dbReference type="EMBL" id="NOXV01000148">
    <property type="protein sequence ID" value="OYQ45106.1"/>
    <property type="molecule type" value="Genomic_DNA"/>
</dbReference>
<comment type="caution">
    <text evidence="1">The sequence shown here is derived from an EMBL/GenBank/DDBJ whole genome shotgun (WGS) entry which is preliminary data.</text>
</comment>
<keyword evidence="2" id="KW-1185">Reference proteome</keyword>
<dbReference type="Pfam" id="PF14054">
    <property type="entry name" value="DUF4249"/>
    <property type="match status" value="1"/>
</dbReference>
<dbReference type="PROSITE" id="PS51257">
    <property type="entry name" value="PROKAR_LIPOPROTEIN"/>
    <property type="match status" value="1"/>
</dbReference>
<evidence type="ECO:0000313" key="1">
    <source>
        <dbReference type="EMBL" id="OYQ45106.1"/>
    </source>
</evidence>
<protein>
    <recommendedName>
        <fullName evidence="3">DUF4249 domain-containing protein</fullName>
    </recommendedName>
</protein>
<name>A0A255ZUJ8_9FLAO</name>
<organism evidence="1 2">
    <name type="scientific">Flavobacterium cyanobacteriorum</name>
    <dbReference type="NCBI Taxonomy" id="2022802"/>
    <lineage>
        <taxon>Bacteria</taxon>
        <taxon>Pseudomonadati</taxon>
        <taxon>Bacteroidota</taxon>
        <taxon>Flavobacteriia</taxon>
        <taxon>Flavobacteriales</taxon>
        <taxon>Flavobacteriaceae</taxon>
        <taxon>Flavobacterium</taxon>
    </lineage>
</organism>
<sequence>MKKLIYIATIIAGLFAASCEEVVNVDLNTAPPRLVIEASIDWVKGTDGSQQKIKLSTTTGYYNPAIPLVSGATVFITKADNTVFNFVETPGTGEYICNNFVPEVGGTYTLTVVYNGQTYTSTETLNPVPDITNVIQDNEGGFLNEDIEVRFFFQDEPVVENYYLIRFDTNRLPYPDYDVTDDQFFDGNEMFGFFSQEDLTAGDVVGIRLYGISERYYNYMGILISVSGGDGGGGPFATPPATVRGNIINQTNEANYPLGYFRLSEVSTINYTIQ</sequence>
<evidence type="ECO:0000313" key="2">
    <source>
        <dbReference type="Proteomes" id="UP000216605"/>
    </source>
</evidence>
<evidence type="ECO:0008006" key="3">
    <source>
        <dbReference type="Google" id="ProtNLM"/>
    </source>
</evidence>
<dbReference type="RefSeq" id="WP_094412164.1">
    <property type="nucleotide sequence ID" value="NZ_NOXV01000148.1"/>
</dbReference>
<accession>A0A255ZUJ8</accession>
<gene>
    <name evidence="1" type="ORF">CHU92_02215</name>
</gene>
<reference evidence="1 2" key="1">
    <citation type="submission" date="2017-07" db="EMBL/GenBank/DDBJ databases">
        <title>Flavobacterium cyanobacteriorum sp. nov., isolated from cyanobacterial aggregates in a eutrophic lake.</title>
        <authorList>
            <person name="Cai H."/>
        </authorList>
    </citation>
    <scope>NUCLEOTIDE SEQUENCE [LARGE SCALE GENOMIC DNA]</scope>
    <source>
        <strain evidence="1 2">TH021</strain>
    </source>
</reference>
<proteinExistence type="predicted"/>